<keyword evidence="6 9" id="KW-0186">Copper</keyword>
<dbReference type="Pfam" id="PF02727">
    <property type="entry name" value="Cu_amine_oxidN2"/>
    <property type="match status" value="1"/>
</dbReference>
<dbReference type="FunFam" id="2.70.98.20:FF:000002">
    <property type="entry name" value="Amine oxidase"/>
    <property type="match status" value="1"/>
</dbReference>
<feature type="signal peptide" evidence="11">
    <location>
        <begin position="1"/>
        <end position="23"/>
    </location>
</feature>
<feature type="chain" id="PRO_5035797878" description="Amine oxidase" evidence="11">
    <location>
        <begin position="24"/>
        <end position="780"/>
    </location>
</feature>
<gene>
    <name evidence="15" type="primary">Aoc3</name>
    <name evidence="15" type="ORF">LSUE1_G005902</name>
</gene>
<dbReference type="GO" id="GO:0009308">
    <property type="term" value="P:amine metabolic process"/>
    <property type="evidence" value="ECO:0007669"/>
    <property type="project" value="UniProtKB-UniRule"/>
</dbReference>
<protein>
    <recommendedName>
        <fullName evidence="9">Amine oxidase</fullName>
        <ecNumber evidence="9">1.4.3.-</ecNumber>
    </recommendedName>
</protein>
<dbReference type="Pfam" id="PF09248">
    <property type="entry name" value="DUF1965"/>
    <property type="match status" value="1"/>
</dbReference>
<evidence type="ECO:0000259" key="13">
    <source>
        <dbReference type="Pfam" id="PF02727"/>
    </source>
</evidence>
<evidence type="ECO:0000256" key="2">
    <source>
        <dbReference type="ARBA" id="ARBA00007983"/>
    </source>
</evidence>
<dbReference type="InterPro" id="IPR036460">
    <property type="entry name" value="Cu_amine_oxidase_C_sf"/>
</dbReference>
<evidence type="ECO:0000256" key="10">
    <source>
        <dbReference type="SAM" id="MobiDB-lite"/>
    </source>
</evidence>
<dbReference type="Pfam" id="PF01179">
    <property type="entry name" value="Cu_amine_oxid"/>
    <property type="match status" value="1"/>
</dbReference>
<evidence type="ECO:0000256" key="8">
    <source>
        <dbReference type="PIRSR" id="PIRSR600269-51"/>
    </source>
</evidence>
<proteinExistence type="inferred from homology"/>
<organism evidence="15 16">
    <name type="scientific">Lachnellula suecica</name>
    <dbReference type="NCBI Taxonomy" id="602035"/>
    <lineage>
        <taxon>Eukaryota</taxon>
        <taxon>Fungi</taxon>
        <taxon>Dikarya</taxon>
        <taxon>Ascomycota</taxon>
        <taxon>Pezizomycotina</taxon>
        <taxon>Leotiomycetes</taxon>
        <taxon>Helotiales</taxon>
        <taxon>Lachnaceae</taxon>
        <taxon>Lachnellula</taxon>
    </lineage>
</organism>
<feature type="modified residue" description="2',4',5'-topaquinone" evidence="8">
    <location>
        <position position="474"/>
    </location>
</feature>
<dbReference type="EMBL" id="QGMK01001162">
    <property type="protein sequence ID" value="TVY73173.1"/>
    <property type="molecule type" value="Genomic_DNA"/>
</dbReference>
<evidence type="ECO:0000256" key="11">
    <source>
        <dbReference type="SAM" id="SignalP"/>
    </source>
</evidence>
<feature type="region of interest" description="Disordered" evidence="10">
    <location>
        <begin position="25"/>
        <end position="46"/>
    </location>
</feature>
<comment type="PTM">
    <text evidence="8 9">Topaquinone (TPQ) is generated by copper-dependent autoxidation of a specific tyrosyl residue.</text>
</comment>
<dbReference type="EC" id="1.4.3.-" evidence="9"/>
<dbReference type="PROSITE" id="PS01164">
    <property type="entry name" value="COPPER_AMINE_OXID_1"/>
    <property type="match status" value="1"/>
</dbReference>
<feature type="domain" description="Copper amine oxidase catalytic" evidence="12">
    <location>
        <begin position="325"/>
        <end position="720"/>
    </location>
</feature>
<reference evidence="15 16" key="1">
    <citation type="submission" date="2018-05" db="EMBL/GenBank/DDBJ databases">
        <title>Genome sequencing and assembly of the regulated plant pathogen Lachnellula willkommii and related sister species for the development of diagnostic species identification markers.</title>
        <authorList>
            <person name="Giroux E."/>
            <person name="Bilodeau G."/>
        </authorList>
    </citation>
    <scope>NUCLEOTIDE SEQUENCE [LARGE SCALE GENOMIC DNA]</scope>
    <source>
        <strain evidence="15 16">CBS 268.59</strain>
    </source>
</reference>
<dbReference type="GO" id="GO:0005507">
    <property type="term" value="F:copper ion binding"/>
    <property type="evidence" value="ECO:0007669"/>
    <property type="project" value="InterPro"/>
</dbReference>
<evidence type="ECO:0000256" key="1">
    <source>
        <dbReference type="ARBA" id="ARBA00001935"/>
    </source>
</evidence>
<dbReference type="Gene3D" id="3.10.450.40">
    <property type="match status" value="2"/>
</dbReference>
<dbReference type="Proteomes" id="UP000469558">
    <property type="component" value="Unassembled WGS sequence"/>
</dbReference>
<feature type="active site" description="Schiff-base intermediate with substrate; via topaquinone" evidence="7">
    <location>
        <position position="474"/>
    </location>
</feature>
<evidence type="ECO:0000256" key="6">
    <source>
        <dbReference type="ARBA" id="ARBA00023008"/>
    </source>
</evidence>
<dbReference type="AlphaFoldDB" id="A0A8T9C4U3"/>
<sequence>MAGFVKKLALVTALFGLISESRPGPTFHKSKNPRGNRRQSTSCGDTPADIIVEAPQINLWKGLTNEEADDLLEWLYDSKQGLNLTTADKAGPWDNTVGVTEILFPNKTDSLAYLDRGEVEPVRNARVGLFFGATPNPYMQNFIVGPIPVSPETTIEPLNYIYTKEVGKTPNYRADLQLNLGYYKTMTSTIADITLDLLGVSVTGNTDDTGFIQPIDPLQKEGDRIIDWITFGVKPTLGYDDATILIAGMWMKFDITGRDFSKWTSLGVFYNNIFYESTDELRAAWEKPGFVNLTKATDGEFAATDRQGDELPYETLPPPASVETSKRYAIDKGNKYVTWMDFAFYMAFDRDTGLKFFNMKYKGERIIYELGVQEAHSHYAGSDPFQSGTSYLDSFYGLGTYASSLVPGWDCPAAATYLDNVIHDDASTTTLPDTICIFEQDAGYPLARHTTANYVTVSKNTQLVVRWIATVGNYDYLMDYVFSLDGTIEVKVRASGYIQGTYYADNEDYGYKIHDALSGSMHDHVINYKLDMDINGTANSFQKVDIVPVTTSYPWSTLPRNTMKLSRSFLATEDEGKLNWPTNAGSMYLVVNKDSPNAYGELRGYRIAPNLGSPIYLTVQNSSVAQLSNRFATNHLFVTKQKDTELKSTSAWNGQDPGDPLVDFDTFFDGESLDQEDLVIWFNLGMHHVPHTGDIPNTVFSTSQSGISISPHNYLLRDPSRQSSHIVYINKTASTLTAETYGGEVATCVFDLAQLYPDLTSFPASSTNSAFPEPDLGGGS</sequence>
<evidence type="ECO:0000256" key="9">
    <source>
        <dbReference type="RuleBase" id="RU000672"/>
    </source>
</evidence>
<feature type="compositionally biased region" description="Basic residues" evidence="10">
    <location>
        <begin position="28"/>
        <end position="37"/>
    </location>
</feature>
<keyword evidence="3 9" id="KW-0479">Metal-binding</keyword>
<accession>A0A8T9C4U3</accession>
<dbReference type="InterPro" id="IPR015328">
    <property type="entry name" value="DUF1965"/>
</dbReference>
<comment type="caution">
    <text evidence="15">The sequence shown here is derived from an EMBL/GenBank/DDBJ whole genome shotgun (WGS) entry which is preliminary data.</text>
</comment>
<dbReference type="GO" id="GO:0008131">
    <property type="term" value="F:primary methylamine oxidase activity"/>
    <property type="evidence" value="ECO:0007669"/>
    <property type="project" value="InterPro"/>
</dbReference>
<dbReference type="SUPFAM" id="SSF49998">
    <property type="entry name" value="Amine oxidase catalytic domain"/>
    <property type="match status" value="1"/>
</dbReference>
<evidence type="ECO:0000256" key="5">
    <source>
        <dbReference type="ARBA" id="ARBA00023002"/>
    </source>
</evidence>
<keyword evidence="16" id="KW-1185">Reference proteome</keyword>
<comment type="cofactor">
    <cofactor evidence="1">
        <name>Cu cation</name>
        <dbReference type="ChEBI" id="CHEBI:23378"/>
    </cofactor>
</comment>
<feature type="active site" description="Proton acceptor" evidence="7">
    <location>
        <position position="393"/>
    </location>
</feature>
<evidence type="ECO:0000259" key="12">
    <source>
        <dbReference type="Pfam" id="PF01179"/>
    </source>
</evidence>
<dbReference type="PRINTS" id="PR00766">
    <property type="entry name" value="CUDAOXIDASE"/>
</dbReference>
<dbReference type="InterPro" id="IPR015798">
    <property type="entry name" value="Cu_amine_oxidase_C"/>
</dbReference>
<dbReference type="GO" id="GO:0005886">
    <property type="term" value="C:plasma membrane"/>
    <property type="evidence" value="ECO:0007669"/>
    <property type="project" value="TreeGrafter"/>
</dbReference>
<evidence type="ECO:0000256" key="3">
    <source>
        <dbReference type="ARBA" id="ARBA00022723"/>
    </source>
</evidence>
<evidence type="ECO:0000256" key="4">
    <source>
        <dbReference type="ARBA" id="ARBA00022772"/>
    </source>
</evidence>
<evidence type="ECO:0000313" key="15">
    <source>
        <dbReference type="EMBL" id="TVY73173.1"/>
    </source>
</evidence>
<name>A0A8T9C4U3_9HELO</name>
<dbReference type="InterPro" id="IPR049948">
    <property type="entry name" value="Cu_Am_ox_TPQ-bd"/>
</dbReference>
<keyword evidence="4 7" id="KW-0801">TPQ</keyword>
<feature type="domain" description="Copper amine oxidase N2-terminal" evidence="13">
    <location>
        <begin position="84"/>
        <end position="148"/>
    </location>
</feature>
<dbReference type="InterPro" id="IPR000269">
    <property type="entry name" value="Cu_amine_oxidase"/>
</dbReference>
<evidence type="ECO:0000313" key="16">
    <source>
        <dbReference type="Proteomes" id="UP000469558"/>
    </source>
</evidence>
<dbReference type="InterPro" id="IPR015800">
    <property type="entry name" value="Cu_amine_oxidase_N2"/>
</dbReference>
<dbReference type="GO" id="GO:0048038">
    <property type="term" value="F:quinone binding"/>
    <property type="evidence" value="ECO:0007669"/>
    <property type="project" value="InterPro"/>
</dbReference>
<dbReference type="Gene3D" id="2.70.98.20">
    <property type="entry name" value="Copper amine oxidase, catalytic domain"/>
    <property type="match status" value="1"/>
</dbReference>
<evidence type="ECO:0000259" key="14">
    <source>
        <dbReference type="Pfam" id="PF09248"/>
    </source>
</evidence>
<comment type="cofactor">
    <cofactor evidence="9">
        <name>Cu cation</name>
        <dbReference type="ChEBI" id="CHEBI:23378"/>
    </cofactor>
    <text evidence="9">Contains 1 topaquinone per subunit.</text>
</comment>
<feature type="domain" description="DUF1965" evidence="14">
    <location>
        <begin position="242"/>
        <end position="309"/>
    </location>
</feature>
<dbReference type="PANTHER" id="PTHR10638:SF20">
    <property type="entry name" value="AMINE OXIDASE"/>
    <property type="match status" value="1"/>
</dbReference>
<dbReference type="SUPFAM" id="SSF54416">
    <property type="entry name" value="Amine oxidase N-terminal region"/>
    <property type="match status" value="2"/>
</dbReference>
<dbReference type="InterPro" id="IPR016182">
    <property type="entry name" value="Cu_amine_oxidase_N-reg"/>
</dbReference>
<dbReference type="PANTHER" id="PTHR10638">
    <property type="entry name" value="COPPER AMINE OXIDASE"/>
    <property type="match status" value="1"/>
</dbReference>
<comment type="similarity">
    <text evidence="2 9">Belongs to the copper/topaquinone oxidase family.</text>
</comment>
<evidence type="ECO:0000256" key="7">
    <source>
        <dbReference type="PIRSR" id="PIRSR600269-50"/>
    </source>
</evidence>
<keyword evidence="5 9" id="KW-0560">Oxidoreductase</keyword>
<dbReference type="OrthoDB" id="3341590at2759"/>
<keyword evidence="11" id="KW-0732">Signal</keyword>